<accession>A0ABV7ZYK7</accession>
<dbReference type="PANTHER" id="PTHR34698:SF2">
    <property type="entry name" value="5-OXOPROLINASE SUBUNIT B"/>
    <property type="match status" value="1"/>
</dbReference>
<dbReference type="SUPFAM" id="SSF160467">
    <property type="entry name" value="PH0987 N-terminal domain-like"/>
    <property type="match status" value="1"/>
</dbReference>
<evidence type="ECO:0000313" key="6">
    <source>
        <dbReference type="Proteomes" id="UP001595617"/>
    </source>
</evidence>
<organism evidence="5 6">
    <name type="scientific">Saccharospirillum mangrovi</name>
    <dbReference type="NCBI Taxonomy" id="2161747"/>
    <lineage>
        <taxon>Bacteria</taxon>
        <taxon>Pseudomonadati</taxon>
        <taxon>Pseudomonadota</taxon>
        <taxon>Gammaproteobacteria</taxon>
        <taxon>Oceanospirillales</taxon>
        <taxon>Saccharospirillaceae</taxon>
        <taxon>Saccharospirillum</taxon>
    </lineage>
</organism>
<dbReference type="EMBL" id="JBHRYR010000003">
    <property type="protein sequence ID" value="MFC3853593.1"/>
    <property type="molecule type" value="Genomic_DNA"/>
</dbReference>
<comment type="caution">
    <text evidence="5">The sequence shown here is derived from an EMBL/GenBank/DDBJ whole genome shotgun (WGS) entry which is preliminary data.</text>
</comment>
<sequence>MKIEAVSENTILLTFGDTISEAITPRIVAMEKLIEHHLAPYLVDLVPSYTTLLMIYDLDRADYRLMLSLLRKLADTLDDHVQEHDDGRTFDIPVWYDPSVGYDLENLAKEKNISVGEVIHIHSSKTYRVFAVGFNPGFAFLGKVDARIATPRHHSPRSSVAQGSVGIADAQTAIYPLTSPGGWQIIGRSPTQFFDPKGDPHTASLLQVGDEVRFKPIQKDEFLALGGQL</sequence>
<dbReference type="Gene3D" id="3.30.1360.40">
    <property type="match status" value="1"/>
</dbReference>
<dbReference type="NCBIfam" id="TIGR00370">
    <property type="entry name" value="5-oxoprolinase subunit PxpB"/>
    <property type="match status" value="1"/>
</dbReference>
<gene>
    <name evidence="5" type="primary">pxpB</name>
    <name evidence="5" type="ORF">ACFOOG_12170</name>
</gene>
<evidence type="ECO:0000256" key="2">
    <source>
        <dbReference type="ARBA" id="ARBA00022801"/>
    </source>
</evidence>
<name>A0ABV7ZYK7_9GAMM</name>
<evidence type="ECO:0000256" key="1">
    <source>
        <dbReference type="ARBA" id="ARBA00022741"/>
    </source>
</evidence>
<reference evidence="6" key="1">
    <citation type="journal article" date="2019" name="Int. J. Syst. Evol. Microbiol.">
        <title>The Global Catalogue of Microorganisms (GCM) 10K type strain sequencing project: providing services to taxonomists for standard genome sequencing and annotation.</title>
        <authorList>
            <consortium name="The Broad Institute Genomics Platform"/>
            <consortium name="The Broad Institute Genome Sequencing Center for Infectious Disease"/>
            <person name="Wu L."/>
            <person name="Ma J."/>
        </authorList>
    </citation>
    <scope>NUCLEOTIDE SEQUENCE [LARGE SCALE GENOMIC DNA]</scope>
    <source>
        <strain evidence="6">IBRC 10765</strain>
    </source>
</reference>
<evidence type="ECO:0000256" key="3">
    <source>
        <dbReference type="ARBA" id="ARBA00022840"/>
    </source>
</evidence>
<dbReference type="EC" id="3.5.2.9" evidence="5"/>
<dbReference type="Proteomes" id="UP001595617">
    <property type="component" value="Unassembled WGS sequence"/>
</dbReference>
<evidence type="ECO:0000313" key="5">
    <source>
        <dbReference type="EMBL" id="MFC3853593.1"/>
    </source>
</evidence>
<dbReference type="Pfam" id="PF02682">
    <property type="entry name" value="CT_C_D"/>
    <property type="match status" value="1"/>
</dbReference>
<dbReference type="InterPro" id="IPR003833">
    <property type="entry name" value="CT_C_D"/>
</dbReference>
<evidence type="ECO:0000259" key="4">
    <source>
        <dbReference type="SMART" id="SM00796"/>
    </source>
</evidence>
<dbReference type="RefSeq" id="WP_380696897.1">
    <property type="nucleotide sequence ID" value="NZ_JBHRYR010000003.1"/>
</dbReference>
<dbReference type="InterPro" id="IPR010016">
    <property type="entry name" value="PxpB"/>
</dbReference>
<dbReference type="InterPro" id="IPR029000">
    <property type="entry name" value="Cyclophilin-like_dom_sf"/>
</dbReference>
<dbReference type="Gene3D" id="2.40.100.10">
    <property type="entry name" value="Cyclophilin-like"/>
    <property type="match status" value="1"/>
</dbReference>
<keyword evidence="6" id="KW-1185">Reference proteome</keyword>
<protein>
    <submittedName>
        <fullName evidence="5">5-oxoprolinase subunit PxpB</fullName>
        <ecNumber evidence="5">3.5.2.9</ecNumber>
    </submittedName>
</protein>
<dbReference type="PANTHER" id="PTHR34698">
    <property type="entry name" value="5-OXOPROLINASE SUBUNIT B"/>
    <property type="match status" value="1"/>
</dbReference>
<keyword evidence="2 5" id="KW-0378">Hydrolase</keyword>
<keyword evidence="1" id="KW-0547">Nucleotide-binding</keyword>
<feature type="domain" description="Carboxyltransferase" evidence="4">
    <location>
        <begin position="1"/>
        <end position="206"/>
    </location>
</feature>
<keyword evidence="3" id="KW-0067">ATP-binding</keyword>
<proteinExistence type="predicted"/>
<dbReference type="GO" id="GO:0017168">
    <property type="term" value="F:5-oxoprolinase (ATP-hydrolyzing) activity"/>
    <property type="evidence" value="ECO:0007669"/>
    <property type="project" value="UniProtKB-EC"/>
</dbReference>
<dbReference type="SMART" id="SM00796">
    <property type="entry name" value="AHS1"/>
    <property type="match status" value="1"/>
</dbReference>
<dbReference type="SUPFAM" id="SSF50891">
    <property type="entry name" value="Cyclophilin-like"/>
    <property type="match status" value="1"/>
</dbReference>